<dbReference type="Proteomes" id="UP000698800">
    <property type="component" value="Unassembled WGS sequence"/>
</dbReference>
<protein>
    <recommendedName>
        <fullName evidence="5">DNA replication checkpoint mediator MRC1 domain-containing protein</fullName>
    </recommendedName>
</protein>
<accession>A0A9P8KY99</accession>
<feature type="compositionally biased region" description="Basic and acidic residues" evidence="4">
    <location>
        <begin position="243"/>
        <end position="252"/>
    </location>
</feature>
<evidence type="ECO:0000313" key="7">
    <source>
        <dbReference type="Proteomes" id="UP000698800"/>
    </source>
</evidence>
<feature type="region of interest" description="Disordered" evidence="4">
    <location>
        <begin position="1156"/>
        <end position="1268"/>
    </location>
</feature>
<feature type="compositionally biased region" description="Basic and acidic residues" evidence="4">
    <location>
        <begin position="577"/>
        <end position="589"/>
    </location>
</feature>
<feature type="compositionally biased region" description="Polar residues" evidence="4">
    <location>
        <begin position="1233"/>
        <end position="1245"/>
    </location>
</feature>
<organism evidence="6 7">
    <name type="scientific">Glutinoglossum americanum</name>
    <dbReference type="NCBI Taxonomy" id="1670608"/>
    <lineage>
        <taxon>Eukaryota</taxon>
        <taxon>Fungi</taxon>
        <taxon>Dikarya</taxon>
        <taxon>Ascomycota</taxon>
        <taxon>Pezizomycotina</taxon>
        <taxon>Geoglossomycetes</taxon>
        <taxon>Geoglossales</taxon>
        <taxon>Geoglossaceae</taxon>
        <taxon>Glutinoglossum</taxon>
    </lineage>
</organism>
<feature type="region of interest" description="Disordered" evidence="4">
    <location>
        <begin position="789"/>
        <end position="856"/>
    </location>
</feature>
<feature type="region of interest" description="Disordered" evidence="4">
    <location>
        <begin position="878"/>
        <end position="925"/>
    </location>
</feature>
<dbReference type="InterPro" id="IPR024146">
    <property type="entry name" value="Claspin"/>
</dbReference>
<feature type="compositionally biased region" description="Polar residues" evidence="4">
    <location>
        <begin position="203"/>
        <end position="221"/>
    </location>
</feature>
<feature type="region of interest" description="Disordered" evidence="4">
    <location>
        <begin position="978"/>
        <end position="1025"/>
    </location>
</feature>
<reference evidence="6" key="1">
    <citation type="submission" date="2021-03" db="EMBL/GenBank/DDBJ databases">
        <title>Comparative genomics and phylogenomic investigation of the class Geoglossomycetes provide insights into ecological specialization and systematics.</title>
        <authorList>
            <person name="Melie T."/>
            <person name="Pirro S."/>
            <person name="Miller A.N."/>
            <person name="Quandt A."/>
        </authorList>
    </citation>
    <scope>NUCLEOTIDE SEQUENCE</scope>
    <source>
        <strain evidence="6">GBOQ0MN5Z8</strain>
    </source>
</reference>
<feature type="region of interest" description="Disordered" evidence="4">
    <location>
        <begin position="545"/>
        <end position="589"/>
    </location>
</feature>
<feature type="compositionally biased region" description="Acidic residues" evidence="4">
    <location>
        <begin position="701"/>
        <end position="723"/>
    </location>
</feature>
<dbReference type="GO" id="GO:0033314">
    <property type="term" value="P:mitotic DNA replication checkpoint signaling"/>
    <property type="evidence" value="ECO:0007669"/>
    <property type="project" value="TreeGrafter"/>
</dbReference>
<dbReference type="GO" id="GO:0005634">
    <property type="term" value="C:nucleus"/>
    <property type="evidence" value="ECO:0007669"/>
    <property type="project" value="UniProtKB-SubCell"/>
</dbReference>
<feature type="compositionally biased region" description="Basic and acidic residues" evidence="4">
    <location>
        <begin position="333"/>
        <end position="342"/>
    </location>
</feature>
<feature type="region of interest" description="Disordered" evidence="4">
    <location>
        <begin position="240"/>
        <end position="504"/>
    </location>
</feature>
<proteinExistence type="predicted"/>
<evidence type="ECO:0000256" key="4">
    <source>
        <dbReference type="SAM" id="MobiDB-lite"/>
    </source>
</evidence>
<dbReference type="Pfam" id="PF09444">
    <property type="entry name" value="MRC1"/>
    <property type="match status" value="1"/>
</dbReference>
<feature type="compositionally biased region" description="Basic and acidic residues" evidence="4">
    <location>
        <begin position="624"/>
        <end position="638"/>
    </location>
</feature>
<evidence type="ECO:0000256" key="3">
    <source>
        <dbReference type="ARBA" id="ARBA00023242"/>
    </source>
</evidence>
<feature type="compositionally biased region" description="Acidic residues" evidence="4">
    <location>
        <begin position="646"/>
        <end position="681"/>
    </location>
</feature>
<feature type="compositionally biased region" description="Basic and acidic residues" evidence="4">
    <location>
        <begin position="454"/>
        <end position="467"/>
    </location>
</feature>
<name>A0A9P8KY99_9PEZI</name>
<feature type="compositionally biased region" description="Basic residues" evidence="4">
    <location>
        <begin position="163"/>
        <end position="172"/>
    </location>
</feature>
<feature type="region of interest" description="Disordered" evidence="4">
    <location>
        <begin position="1"/>
        <end position="228"/>
    </location>
</feature>
<keyword evidence="2" id="KW-0597">Phosphoprotein</keyword>
<feature type="compositionally biased region" description="Basic and acidic residues" evidence="4">
    <location>
        <begin position="296"/>
        <end position="307"/>
    </location>
</feature>
<feature type="domain" description="DNA replication checkpoint mediator MRC1" evidence="5">
    <location>
        <begin position="989"/>
        <end position="1120"/>
    </location>
</feature>
<dbReference type="GO" id="GO:0010997">
    <property type="term" value="F:anaphase-promoting complex binding"/>
    <property type="evidence" value="ECO:0007669"/>
    <property type="project" value="TreeGrafter"/>
</dbReference>
<comment type="subcellular location">
    <subcellularLocation>
        <location evidence="1">Nucleus</location>
    </subcellularLocation>
</comment>
<evidence type="ECO:0000313" key="6">
    <source>
        <dbReference type="EMBL" id="KAH0537536.1"/>
    </source>
</evidence>
<feature type="compositionally biased region" description="Basic and acidic residues" evidence="4">
    <location>
        <begin position="682"/>
        <end position="694"/>
    </location>
</feature>
<feature type="compositionally biased region" description="Basic residues" evidence="4">
    <location>
        <begin position="316"/>
        <end position="325"/>
    </location>
</feature>
<dbReference type="GO" id="GO:0007095">
    <property type="term" value="P:mitotic G2 DNA damage checkpoint signaling"/>
    <property type="evidence" value="ECO:0007669"/>
    <property type="project" value="TreeGrafter"/>
</dbReference>
<keyword evidence="7" id="KW-1185">Reference proteome</keyword>
<evidence type="ECO:0000256" key="1">
    <source>
        <dbReference type="ARBA" id="ARBA00004123"/>
    </source>
</evidence>
<comment type="caution">
    <text evidence="6">The sequence shown here is derived from an EMBL/GenBank/DDBJ whole genome shotgun (WGS) entry which is preliminary data.</text>
</comment>
<feature type="compositionally biased region" description="Polar residues" evidence="4">
    <location>
        <begin position="798"/>
        <end position="808"/>
    </location>
</feature>
<feature type="compositionally biased region" description="Basic and acidic residues" evidence="4">
    <location>
        <begin position="832"/>
        <end position="842"/>
    </location>
</feature>
<feature type="region of interest" description="Disordered" evidence="4">
    <location>
        <begin position="1326"/>
        <end position="1346"/>
    </location>
</feature>
<feature type="compositionally biased region" description="Acidic residues" evidence="4">
    <location>
        <begin position="1015"/>
        <end position="1025"/>
    </location>
</feature>
<dbReference type="InterPro" id="IPR018564">
    <property type="entry name" value="Repl_chkpnt_MRC1_dom"/>
</dbReference>
<feature type="compositionally biased region" description="Polar residues" evidence="4">
    <location>
        <begin position="878"/>
        <end position="896"/>
    </location>
</feature>
<feature type="compositionally biased region" description="Polar residues" evidence="4">
    <location>
        <begin position="1"/>
        <end position="32"/>
    </location>
</feature>
<dbReference type="EMBL" id="JAGHQL010000141">
    <property type="protein sequence ID" value="KAH0537536.1"/>
    <property type="molecule type" value="Genomic_DNA"/>
</dbReference>
<evidence type="ECO:0000259" key="5">
    <source>
        <dbReference type="Pfam" id="PF09444"/>
    </source>
</evidence>
<dbReference type="OrthoDB" id="2130597at2759"/>
<feature type="region of interest" description="Disordered" evidence="4">
    <location>
        <begin position="624"/>
        <end position="775"/>
    </location>
</feature>
<gene>
    <name evidence="6" type="ORF">FGG08_005671</name>
</gene>
<feature type="compositionally biased region" description="Polar residues" evidence="4">
    <location>
        <begin position="274"/>
        <end position="288"/>
    </location>
</feature>
<dbReference type="PANTHER" id="PTHR14396:SF10">
    <property type="entry name" value="CLASPIN"/>
    <property type="match status" value="1"/>
</dbReference>
<evidence type="ECO:0000256" key="2">
    <source>
        <dbReference type="ARBA" id="ARBA00022553"/>
    </source>
</evidence>
<dbReference type="PANTHER" id="PTHR14396">
    <property type="entry name" value="CLASPIN"/>
    <property type="match status" value="1"/>
</dbReference>
<keyword evidence="3" id="KW-0539">Nucleus</keyword>
<sequence length="1394" mass="153365">MSAPATPQLSGRVSLASTPSTRNHASPIQLTPRSKVRAMLAAFSDDSEDGDEPGLREAVEGVGTVPKAQHSTPRKAIPGPSALESSDSEDTDLVTKPRGKLAGRMLAKKAEPLDDNEGGDSQLAGKGLMGGPKPSTSVSRGISPGSPAGNSYGSDDAAEPARPPRRKLVKPRGFHETQTSTPPNAQKLWPGLFVSPEPVLNHLSPTATTSKSNHVDSNSESDLPENLATNARFMALVKRKRQERLAKEAEAARKKKMAQSRRRDLHEQDEDGESSNSATEERLTQQARPTRKASKKALEEMHRETQRIARNMQLAHKARTRKKITKQSLFEKFNYKPEERNTESNGASGGNSHAVICSSSAAGSDVERVHSTPPTSPVSYDDPPPTSDQKAVETCGNPPTDKLATTTESAHAEGPLTAEGQACRNSTYTTPQRKHPQPTPTTSGMEVSDCELEDAPKLDKGKGRAVEPPEDPSVKPRMSKKTIFTQPLVKVHPPKRVQTGGFDSDSDLEIVRENKPRKYTVFDKRPKREERQLNPLHTLRLLARLGSPGKRNTKTQSITPAELHCDLRRRARQQAAQDREERLQQLRDKGVIVPTAEERARDAEEIEDLVEKARKEAEVIMKREKAAAKKERKEKGEVDPLGESSTGEDDDWADDEEQGAFEFSGSDDEDESEEGDVEEDDRLSGQDEDGKERNPSAAVFLDDEAIQENENEDGDENENDDEGMGGIPTLKRRKGVPTRIISEGEDEDDSSSPAVLPAGAKPNRQITPGLPVSSAAPLGLTQMFAATMADSQMEGAEGSQQEQDSLTFLRNLPAPSLPDFDPIGLEDNSQEVVKDSQADKYETQTQNQHSLGPGIDLHYSQSQIQYDTLIDSMPVSATQVSEFPDPSQDSGFQKSSPMRKRFAPTQSSLSDAPRGLEETVASETVRSPVMRQRGRLRRRAEVQVFSDEEEYTREENENEGFEVEVNAFDIMRKASKKKPVIPDSFDKANSKAKAMVDEQAQESEDEYAGLGGASGDDENENEEDAAQMMDMIDDDGKTVVNEREIAAFYADKERASDEKQVEKLFKDITSGTLRRKRGADYGLSDSDDDLEARRRRKQREFAKMRKALLEDENIGKIEHPKEMLTQYAATNPKKLAFLRAIEDHDQEEQFDFLDKVVDPSQDLSESQGPADGHQVDAPISAHTNTKRKRNPESTSEVNDENCPPGHRRKPKRPSTLAEIRESLSSLIAEPQTAFDTTNTQDLSSGSDDDDTHHNTKRHRSAIPVIDRVALKRAESSSSSSLSESSNLAFHNPTTALSSLRVPALLRRAATSHLSLATTAAVGTERMAGSAEKSGDSVGVRRGGKASSSINFCRREMERRGGVLEGERKRKRALRERVEGRRRGIVGLVGKGRFD</sequence>